<proteinExistence type="predicted"/>
<gene>
    <name evidence="3" type="ORF">DB88DRAFT_510085</name>
</gene>
<feature type="region of interest" description="Disordered" evidence="1">
    <location>
        <begin position="58"/>
        <end position="98"/>
    </location>
</feature>
<keyword evidence="4" id="KW-1185">Reference proteome</keyword>
<comment type="caution">
    <text evidence="3">The sequence shown here is derived from an EMBL/GenBank/DDBJ whole genome shotgun (WGS) entry which is preliminary data.</text>
</comment>
<dbReference type="PROSITE" id="PS50076">
    <property type="entry name" value="DNAJ_2"/>
    <property type="match status" value="1"/>
</dbReference>
<evidence type="ECO:0000313" key="4">
    <source>
        <dbReference type="Proteomes" id="UP001182556"/>
    </source>
</evidence>
<dbReference type="InterPro" id="IPR001623">
    <property type="entry name" value="DnaJ_domain"/>
</dbReference>
<dbReference type="Gene3D" id="1.10.287.110">
    <property type="entry name" value="DnaJ domain"/>
    <property type="match status" value="1"/>
</dbReference>
<name>A0AAD9FS48_PAPLA</name>
<dbReference type="PRINTS" id="PR00625">
    <property type="entry name" value="JDOMAIN"/>
</dbReference>
<protein>
    <submittedName>
        <fullName evidence="3">DnaJ domain-containing protein</fullName>
    </submittedName>
</protein>
<dbReference type="InterPro" id="IPR036869">
    <property type="entry name" value="J_dom_sf"/>
</dbReference>
<dbReference type="SUPFAM" id="SSF46565">
    <property type="entry name" value="Chaperone J-domain"/>
    <property type="match status" value="1"/>
</dbReference>
<dbReference type="PANTHER" id="PTHR44825:SF1">
    <property type="entry name" value="DNAJ HOMOLOG SUBFAMILY C MEMBER 4"/>
    <property type="match status" value="1"/>
</dbReference>
<reference evidence="3" key="1">
    <citation type="submission" date="2023-02" db="EMBL/GenBank/DDBJ databases">
        <title>Identification and recombinant expression of a fungal hydrolase from Papiliotrema laurentii that hydrolyzes apple cutin and clears colloidal polyester polyurethane.</title>
        <authorList>
            <consortium name="DOE Joint Genome Institute"/>
            <person name="Roman V.A."/>
            <person name="Bojanowski C."/>
            <person name="Crable B.R."/>
            <person name="Wagner D.N."/>
            <person name="Hung C.S."/>
            <person name="Nadeau L.J."/>
            <person name="Schratz L."/>
            <person name="Haridas S."/>
            <person name="Pangilinan J."/>
            <person name="Lipzen A."/>
            <person name="Na H."/>
            <person name="Yan M."/>
            <person name="Ng V."/>
            <person name="Grigoriev I.V."/>
            <person name="Spatafora J.W."/>
            <person name="Barlow D."/>
            <person name="Biffinger J."/>
            <person name="Kelley-Loughnane N."/>
            <person name="Varaljay V.A."/>
            <person name="Crookes-Goodson W.J."/>
        </authorList>
    </citation>
    <scope>NUCLEOTIDE SEQUENCE</scope>
    <source>
        <strain evidence="3">5307AH</strain>
    </source>
</reference>
<evidence type="ECO:0000313" key="3">
    <source>
        <dbReference type="EMBL" id="KAK1925032.1"/>
    </source>
</evidence>
<feature type="domain" description="J" evidence="2">
    <location>
        <begin position="4"/>
        <end position="68"/>
    </location>
</feature>
<dbReference type="InterPro" id="IPR052763">
    <property type="entry name" value="DnaJ_C4"/>
</dbReference>
<dbReference type="SMART" id="SM00271">
    <property type="entry name" value="DnaJ"/>
    <property type="match status" value="1"/>
</dbReference>
<sequence>MATTYYELLGVGRDATGPEIRKAYLQLAAKSHPDKTDDPDATARFQLINEAYTVLSDPEQRARYDEKLKRASKAPKTPPQPSTPLSSPRRHHHPSPPP</sequence>
<evidence type="ECO:0000256" key="1">
    <source>
        <dbReference type="SAM" id="MobiDB-lite"/>
    </source>
</evidence>
<evidence type="ECO:0000259" key="2">
    <source>
        <dbReference type="PROSITE" id="PS50076"/>
    </source>
</evidence>
<dbReference type="PANTHER" id="PTHR44825">
    <property type="match status" value="1"/>
</dbReference>
<accession>A0AAD9FS48</accession>
<dbReference type="EMBL" id="JAODAN010000004">
    <property type="protein sequence ID" value="KAK1925032.1"/>
    <property type="molecule type" value="Genomic_DNA"/>
</dbReference>
<dbReference type="CDD" id="cd06257">
    <property type="entry name" value="DnaJ"/>
    <property type="match status" value="1"/>
</dbReference>
<dbReference type="Pfam" id="PF00226">
    <property type="entry name" value="DnaJ"/>
    <property type="match status" value="1"/>
</dbReference>
<organism evidence="3 4">
    <name type="scientific">Papiliotrema laurentii</name>
    <name type="common">Cryptococcus laurentii</name>
    <dbReference type="NCBI Taxonomy" id="5418"/>
    <lineage>
        <taxon>Eukaryota</taxon>
        <taxon>Fungi</taxon>
        <taxon>Dikarya</taxon>
        <taxon>Basidiomycota</taxon>
        <taxon>Agaricomycotina</taxon>
        <taxon>Tremellomycetes</taxon>
        <taxon>Tremellales</taxon>
        <taxon>Rhynchogastremaceae</taxon>
        <taxon>Papiliotrema</taxon>
    </lineage>
</organism>
<dbReference type="AlphaFoldDB" id="A0AAD9FS48"/>
<feature type="compositionally biased region" description="Basic residues" evidence="1">
    <location>
        <begin position="88"/>
        <end position="98"/>
    </location>
</feature>
<dbReference type="Proteomes" id="UP001182556">
    <property type="component" value="Unassembled WGS sequence"/>
</dbReference>
<feature type="compositionally biased region" description="Basic and acidic residues" evidence="1">
    <location>
        <begin position="58"/>
        <end position="69"/>
    </location>
</feature>